<dbReference type="InterPro" id="IPR009057">
    <property type="entry name" value="Homeodomain-like_sf"/>
</dbReference>
<dbReference type="Gene3D" id="1.10.357.10">
    <property type="entry name" value="Tetracycline Repressor, domain 2"/>
    <property type="match status" value="1"/>
</dbReference>
<evidence type="ECO:0000313" key="4">
    <source>
        <dbReference type="EMBL" id="MDU0346885.1"/>
    </source>
</evidence>
<dbReference type="RefSeq" id="WP_316005105.1">
    <property type="nucleotide sequence ID" value="NZ_JAWDIT010000005.1"/>
</dbReference>
<accession>A0ABU3SQ89</accession>
<sequence length="238" mass="25380">MTPATPRDDVRERIIASAAALLRDQGTAGVTTRAVAERAGIQAPTIYRLFGDKEGLLDAVAEWTMATFSAGKVADLDVERSWGDPIEDLRHGWHQTVRFGLEHPDLFVLLSDPRRGRDSPALAAGVHALEERVRRVASSGRLRVSEAHAVALIHAAGTGAVLTLLEHPSDARDPAVADALFEAVLGSIIVPEATAASTEPAHRTAAVTLRADAAGLDALSSAERSLLVEWLDRVIDAR</sequence>
<dbReference type="PANTHER" id="PTHR30055:SF209">
    <property type="entry name" value="POSSIBLE TRANSCRIPTIONAL REGULATORY PROTEIN (PROBABLY TETR-FAMILY)"/>
    <property type="match status" value="1"/>
</dbReference>
<dbReference type="EMBL" id="JAWDIT010000005">
    <property type="protein sequence ID" value="MDU0346885.1"/>
    <property type="molecule type" value="Genomic_DNA"/>
</dbReference>
<reference evidence="4 5" key="1">
    <citation type="submission" date="2023-09" db="EMBL/GenBank/DDBJ databases">
        <title>Microbacterium fusihabitans sp. nov., Microbacterium phycihabitans sp. nov., and Microbacterium cervinum sp. nov., isolated from dried seaweeds of beach.</title>
        <authorList>
            <person name="Lee S.D."/>
        </authorList>
    </citation>
    <scope>NUCLEOTIDE SEQUENCE [LARGE SCALE GENOMIC DNA]</scope>
    <source>
        <strain evidence="4 5">KSW2-29</strain>
    </source>
</reference>
<comment type="caution">
    <text evidence="4">The sequence shown here is derived from an EMBL/GenBank/DDBJ whole genome shotgun (WGS) entry which is preliminary data.</text>
</comment>
<keyword evidence="5" id="KW-1185">Reference proteome</keyword>
<keyword evidence="1 2" id="KW-0238">DNA-binding</keyword>
<dbReference type="InterPro" id="IPR001647">
    <property type="entry name" value="HTH_TetR"/>
</dbReference>
<dbReference type="InterPro" id="IPR050109">
    <property type="entry name" value="HTH-type_TetR-like_transc_reg"/>
</dbReference>
<evidence type="ECO:0000256" key="1">
    <source>
        <dbReference type="ARBA" id="ARBA00023125"/>
    </source>
</evidence>
<feature type="domain" description="HTH tetR-type" evidence="3">
    <location>
        <begin position="8"/>
        <end position="68"/>
    </location>
</feature>
<feature type="DNA-binding region" description="H-T-H motif" evidence="2">
    <location>
        <begin position="31"/>
        <end position="50"/>
    </location>
</feature>
<dbReference type="Pfam" id="PF00440">
    <property type="entry name" value="TetR_N"/>
    <property type="match status" value="1"/>
</dbReference>
<dbReference type="Proteomes" id="UP001261125">
    <property type="component" value="Unassembled WGS sequence"/>
</dbReference>
<name>A0ABU3SQ89_9MICO</name>
<dbReference type="PANTHER" id="PTHR30055">
    <property type="entry name" value="HTH-TYPE TRANSCRIPTIONAL REGULATOR RUTR"/>
    <property type="match status" value="1"/>
</dbReference>
<proteinExistence type="predicted"/>
<gene>
    <name evidence="4" type="ORF">RWH44_14390</name>
</gene>
<dbReference type="PRINTS" id="PR00455">
    <property type="entry name" value="HTHTETR"/>
</dbReference>
<organism evidence="4 5">
    <name type="scientific">Microbacterium phycohabitans</name>
    <dbReference type="NCBI Taxonomy" id="3075993"/>
    <lineage>
        <taxon>Bacteria</taxon>
        <taxon>Bacillati</taxon>
        <taxon>Actinomycetota</taxon>
        <taxon>Actinomycetes</taxon>
        <taxon>Micrococcales</taxon>
        <taxon>Microbacteriaceae</taxon>
        <taxon>Microbacterium</taxon>
    </lineage>
</organism>
<evidence type="ECO:0000256" key="2">
    <source>
        <dbReference type="PROSITE-ProRule" id="PRU00335"/>
    </source>
</evidence>
<protein>
    <submittedName>
        <fullName evidence="4">TetR/AcrR family transcriptional regulator</fullName>
    </submittedName>
</protein>
<dbReference type="PROSITE" id="PS50977">
    <property type="entry name" value="HTH_TETR_2"/>
    <property type="match status" value="1"/>
</dbReference>
<evidence type="ECO:0000259" key="3">
    <source>
        <dbReference type="PROSITE" id="PS50977"/>
    </source>
</evidence>
<evidence type="ECO:0000313" key="5">
    <source>
        <dbReference type="Proteomes" id="UP001261125"/>
    </source>
</evidence>
<dbReference type="SUPFAM" id="SSF46689">
    <property type="entry name" value="Homeodomain-like"/>
    <property type="match status" value="1"/>
</dbReference>